<evidence type="ECO:0000256" key="2">
    <source>
        <dbReference type="ARBA" id="ARBA00022884"/>
    </source>
</evidence>
<feature type="domain" description="TRNA-binding" evidence="5">
    <location>
        <begin position="256"/>
        <end position="379"/>
    </location>
</feature>
<feature type="compositionally biased region" description="Basic and acidic residues" evidence="4">
    <location>
        <begin position="231"/>
        <end position="242"/>
    </location>
</feature>
<dbReference type="SUPFAM" id="SSF50249">
    <property type="entry name" value="Nucleic acid-binding proteins"/>
    <property type="match status" value="1"/>
</dbReference>
<dbReference type="InterPro" id="IPR036282">
    <property type="entry name" value="Glutathione-S-Trfase_C_sf"/>
</dbReference>
<dbReference type="OrthoDB" id="19141at2759"/>
<proteinExistence type="predicted"/>
<keyword evidence="1 3" id="KW-0820">tRNA-binding</keyword>
<dbReference type="PROSITE" id="PS50886">
    <property type="entry name" value="TRBD"/>
    <property type="match status" value="1"/>
</dbReference>
<organism evidence="6 7">
    <name type="scientific">Friedmanniomyces endolithicus</name>
    <dbReference type="NCBI Taxonomy" id="329885"/>
    <lineage>
        <taxon>Eukaryota</taxon>
        <taxon>Fungi</taxon>
        <taxon>Dikarya</taxon>
        <taxon>Ascomycota</taxon>
        <taxon>Pezizomycotina</taxon>
        <taxon>Dothideomycetes</taxon>
        <taxon>Dothideomycetidae</taxon>
        <taxon>Mycosphaerellales</taxon>
        <taxon>Teratosphaeriaceae</taxon>
        <taxon>Friedmanniomyces</taxon>
    </lineage>
</organism>
<evidence type="ECO:0000313" key="7">
    <source>
        <dbReference type="Proteomes" id="UP000310066"/>
    </source>
</evidence>
<dbReference type="PANTHER" id="PTHR11586:SF33">
    <property type="entry name" value="AMINOACYL TRNA SYNTHASE COMPLEX-INTERACTING MULTIFUNCTIONAL PROTEIN 1"/>
    <property type="match status" value="1"/>
</dbReference>
<evidence type="ECO:0000256" key="3">
    <source>
        <dbReference type="PROSITE-ProRule" id="PRU00209"/>
    </source>
</evidence>
<dbReference type="GO" id="GO:0000049">
    <property type="term" value="F:tRNA binding"/>
    <property type="evidence" value="ECO:0007669"/>
    <property type="project" value="UniProtKB-UniRule"/>
</dbReference>
<sequence length="452" mass="48825">MASTGLEHDLTKLSLIRDSYPQVKDTERDPAKLSSTIFPSIEYSSTDKTEIEQWLITSSHIASPSEDSAKTAERLSSLNTHLSVRTCLLGSKPSVADVAMYARLAPVVKGWDDEQRTGEHGYHHIVRWLDFVQSAPLFGLKVANADRVDVQPDKVVFYPKPIDQKAEKERKKKEKALAAAGADTAAVAGGTVTTAASHETQKAENDKPKKQEKKKDMGETAAAAAVSAEAPTEKKPKKEKQPKPQKNPPAPDKPLSPALIDLRVAHILKAVKHPEADSLYVSTVACGDPPGTEHTSEYEGHIVRTVCSGLNGLIPLEQMQNRKIVAVCNLKPVKMRGIQSAAMVLAASPRLAEGEEDKHAGPVELVDPPTGAEAGERVYFEGWEGEPEGVLNPKKKVWEYCQVGFCTTGGREAAFDPGAVEQLRENGRVGVAILRTKGGVCTVPTLTGATIR</sequence>
<name>A0A4U0V1J4_9PEZI</name>
<evidence type="ECO:0000256" key="4">
    <source>
        <dbReference type="SAM" id="MobiDB-lite"/>
    </source>
</evidence>
<dbReference type="InterPro" id="IPR053836">
    <property type="entry name" value="Arc1-like_N"/>
</dbReference>
<dbReference type="InterPro" id="IPR002547">
    <property type="entry name" value="tRNA-bd_dom"/>
</dbReference>
<dbReference type="GO" id="GO:0017102">
    <property type="term" value="C:methionyl glutamyl tRNA synthetase complex"/>
    <property type="evidence" value="ECO:0007669"/>
    <property type="project" value="TreeGrafter"/>
</dbReference>
<dbReference type="Proteomes" id="UP000310066">
    <property type="component" value="Unassembled WGS sequence"/>
</dbReference>
<reference evidence="6 7" key="1">
    <citation type="submission" date="2017-03" db="EMBL/GenBank/DDBJ databases">
        <title>Genomes of endolithic fungi from Antarctica.</title>
        <authorList>
            <person name="Coleine C."/>
            <person name="Masonjones S."/>
            <person name="Stajich J.E."/>
        </authorList>
    </citation>
    <scope>NUCLEOTIDE SEQUENCE [LARGE SCALE GENOMIC DNA]</scope>
    <source>
        <strain evidence="6 7">CCFEE 5311</strain>
    </source>
</reference>
<gene>
    <name evidence="6" type="ORF">B0A54_06743</name>
</gene>
<dbReference type="Gene3D" id="2.40.50.140">
    <property type="entry name" value="Nucleic acid-binding proteins"/>
    <property type="match status" value="1"/>
</dbReference>
<dbReference type="PANTHER" id="PTHR11586">
    <property type="entry name" value="TRNA-AMINOACYLATION COFACTOR ARC1 FAMILY MEMBER"/>
    <property type="match status" value="1"/>
</dbReference>
<dbReference type="InterPro" id="IPR012340">
    <property type="entry name" value="NA-bd_OB-fold"/>
</dbReference>
<dbReference type="Gene3D" id="1.20.1050.130">
    <property type="match status" value="1"/>
</dbReference>
<protein>
    <recommendedName>
        <fullName evidence="5">tRNA-binding domain-containing protein</fullName>
    </recommendedName>
</protein>
<evidence type="ECO:0000256" key="1">
    <source>
        <dbReference type="ARBA" id="ARBA00022555"/>
    </source>
</evidence>
<feature type="compositionally biased region" description="Pro residues" evidence="4">
    <location>
        <begin position="245"/>
        <end position="254"/>
    </location>
</feature>
<comment type="caution">
    <text evidence="6">The sequence shown here is derived from an EMBL/GenBank/DDBJ whole genome shotgun (WGS) entry which is preliminary data.</text>
</comment>
<feature type="region of interest" description="Disordered" evidence="4">
    <location>
        <begin position="191"/>
        <end position="256"/>
    </location>
</feature>
<keyword evidence="2 3" id="KW-0694">RNA-binding</keyword>
<dbReference type="STRING" id="329885.A0A4U0V1J4"/>
<feature type="compositionally biased region" description="Low complexity" evidence="4">
    <location>
        <begin position="221"/>
        <end position="230"/>
    </location>
</feature>
<evidence type="ECO:0000259" key="5">
    <source>
        <dbReference type="PROSITE" id="PS50886"/>
    </source>
</evidence>
<dbReference type="AlphaFoldDB" id="A0A4U0V1J4"/>
<dbReference type="SUPFAM" id="SSF47616">
    <property type="entry name" value="GST C-terminal domain-like"/>
    <property type="match status" value="1"/>
</dbReference>
<feature type="compositionally biased region" description="Basic and acidic residues" evidence="4">
    <location>
        <begin position="199"/>
        <end position="218"/>
    </location>
</feature>
<evidence type="ECO:0000313" key="6">
    <source>
        <dbReference type="EMBL" id="TKA42062.1"/>
    </source>
</evidence>
<accession>A0A4U0V1J4</accession>
<dbReference type="Pfam" id="PF01588">
    <property type="entry name" value="tRNA_bind"/>
    <property type="match status" value="1"/>
</dbReference>
<dbReference type="Pfam" id="PF21972">
    <property type="entry name" value="Arc1p_N_like"/>
    <property type="match status" value="1"/>
</dbReference>
<dbReference type="EMBL" id="NAJP01000025">
    <property type="protein sequence ID" value="TKA42062.1"/>
    <property type="molecule type" value="Genomic_DNA"/>
</dbReference>
<dbReference type="InterPro" id="IPR051270">
    <property type="entry name" value="Tyrosine-tRNA_ligase_regulator"/>
</dbReference>
<dbReference type="CDD" id="cd10304">
    <property type="entry name" value="GST_C_Arc1p_N_like"/>
    <property type="match status" value="1"/>
</dbReference>